<evidence type="ECO:0000259" key="1">
    <source>
        <dbReference type="Pfam" id="PF09250"/>
    </source>
</evidence>
<dbReference type="SUPFAM" id="SSF56747">
    <property type="entry name" value="Prim-pol domain"/>
    <property type="match status" value="1"/>
</dbReference>
<dbReference type="Pfam" id="PF09250">
    <property type="entry name" value="Prim-Pol"/>
    <property type="match status" value="1"/>
</dbReference>
<evidence type="ECO:0000313" key="2">
    <source>
        <dbReference type="EMBL" id="HGQ78003.1"/>
    </source>
</evidence>
<sequence>MEELEIKKAKEEFLKALRKKNKSASFDAPEDSLNCNSHQKDYTTNLYEWARVYKSLGFNVLLLIPNSKTPAYRSWGEFQDRDVPVEESFAKTSLKTLDNAGLGVTQYHSKYALIDFDQIEGMVEVLDGLIDLEKKTLIANTKRGFHVLAKLTNSEDVTKKIIEIYHQSKKVGEIRIKGNTVVPPTVLEGVKRNWYYLSIAEAIQIFTQGTFEQIKSLSPEEFLMYIENDEILEIDLASFEKPQNANPTQTIKEITIEKNPEQPNVITNVEDINELLDVCFEIVKKYYVEGTRHDLSLALASFLKYKLTQLGFNKQEALNITKDFMKRLIDFNNDKEIKDRMEAIEDTFEKEKTAHKEVLTKVLQEDYVKLRRLFRTYKYKVKATTNIERVLKDVKAFIHEDKKQYIVFASHVTDKVEYNKEALLRYVQLQYGIIFDNQEDTKRFKEELYNAITKHVATKRIYEIKTIREGIHKLNDTEFLIIFDKQNMFVYNTEFDDLQRIESFYNDALIDVKRNLKDFDVDLFVDLFDKRKEDVLKLTKEVSRELKKYISNWNFENPISVDLLSSLLIAIPLHTAWRWRGLFHVIGSAGVGKTTLFENTFLTIYPTLCVKKNTGTVAGLTQEFSNSSYVMLLDNFETTQTKQQDFFDMIESASSGFIRTVGTREGINKNYEFKNLVVINSVFDFAEKEALESRLVQLQMRKAIAGKRPNGIGEVTAKRIATISLVFMLRFWDEIEQIYDSLSQLGREYQNIAYVYAVDKILNEANLDDYVKLLERTRVERQEIKFFKSFIFTTVKTQEGSIDIVETLARYYKLLTDGVYIEEDSLETFSKSDIEAQINELKKIGLKVVFVDNKYKLAFDYYRLCNSKLIDKKEVTKNSFKALAKSLGCEFRKVSWSSTHKITSAVIDLDKFFNELGIDV</sequence>
<gene>
    <name evidence="2" type="ORF">ENU12_08945</name>
</gene>
<protein>
    <recommendedName>
        <fullName evidence="1">DNA primase/polymerase bifunctional N-terminal domain-containing protein</fullName>
    </recommendedName>
</protein>
<accession>A0A7V4CPG7</accession>
<dbReference type="InterPro" id="IPR015330">
    <property type="entry name" value="DNA_primase/pol_bifunc_N"/>
</dbReference>
<feature type="domain" description="DNA primase/polymerase bifunctional N-terminal" evidence="1">
    <location>
        <begin position="53"/>
        <end position="195"/>
    </location>
</feature>
<dbReference type="AlphaFoldDB" id="A0A7V4CPG7"/>
<dbReference type="EMBL" id="DTBH01000183">
    <property type="protein sequence ID" value="HGQ78003.1"/>
    <property type="molecule type" value="Genomic_DNA"/>
</dbReference>
<reference evidence="2" key="1">
    <citation type="journal article" date="2020" name="mSystems">
        <title>Genome- and Community-Level Interaction Insights into Carbon Utilization and Element Cycling Functions of Hydrothermarchaeota in Hydrothermal Sediment.</title>
        <authorList>
            <person name="Zhou Z."/>
            <person name="Liu Y."/>
            <person name="Xu W."/>
            <person name="Pan J."/>
            <person name="Luo Z.H."/>
            <person name="Li M."/>
        </authorList>
    </citation>
    <scope>NUCLEOTIDE SEQUENCE [LARGE SCALE GENOMIC DNA]</scope>
    <source>
        <strain evidence="2">SpSt-640</strain>
    </source>
</reference>
<comment type="caution">
    <text evidence="2">The sequence shown here is derived from an EMBL/GenBank/DDBJ whole genome shotgun (WGS) entry which is preliminary data.</text>
</comment>
<dbReference type="Gene3D" id="3.30.720.160">
    <property type="entry name" value="Bifunctional DNA primase/polymerase, N-terminal"/>
    <property type="match status" value="1"/>
</dbReference>
<name>A0A7V4CPG7_FERPE</name>
<proteinExistence type="predicted"/>
<organism evidence="2">
    <name type="scientific">Fervidobacterium pennivorans</name>
    <dbReference type="NCBI Taxonomy" id="93466"/>
    <lineage>
        <taxon>Bacteria</taxon>
        <taxon>Thermotogati</taxon>
        <taxon>Thermotogota</taxon>
        <taxon>Thermotogae</taxon>
        <taxon>Thermotogales</taxon>
        <taxon>Fervidobacteriaceae</taxon>
        <taxon>Fervidobacterium</taxon>
    </lineage>
</organism>